<dbReference type="Gene3D" id="1.10.3230.30">
    <property type="entry name" value="Phage gp6-like head-tail connector protein"/>
    <property type="match status" value="1"/>
</dbReference>
<dbReference type="RefSeq" id="WP_238249405.1">
    <property type="nucleotide sequence ID" value="NZ_BPQX01000030.1"/>
</dbReference>
<name>A0ABU0HS42_9HYPH</name>
<dbReference type="CDD" id="cd08054">
    <property type="entry name" value="gp6"/>
    <property type="match status" value="1"/>
</dbReference>
<protein>
    <submittedName>
        <fullName evidence="1">PhiE125 gp8 family phage protein</fullName>
    </submittedName>
</protein>
<evidence type="ECO:0000313" key="2">
    <source>
        <dbReference type="Proteomes" id="UP001236369"/>
    </source>
</evidence>
<dbReference type="EMBL" id="JAUSVV010000014">
    <property type="protein sequence ID" value="MDQ0444658.1"/>
    <property type="molecule type" value="Genomic_DNA"/>
</dbReference>
<reference evidence="1 2" key="1">
    <citation type="submission" date="2023-07" db="EMBL/GenBank/DDBJ databases">
        <title>Genomic Encyclopedia of Type Strains, Phase IV (KMG-IV): sequencing the most valuable type-strain genomes for metagenomic binning, comparative biology and taxonomic classification.</title>
        <authorList>
            <person name="Goeker M."/>
        </authorList>
    </citation>
    <scope>NUCLEOTIDE SEQUENCE [LARGE SCALE GENOMIC DNA]</scope>
    <source>
        <strain evidence="1 2">DSM 19562</strain>
    </source>
</reference>
<gene>
    <name evidence="1" type="ORF">QO016_004175</name>
</gene>
<dbReference type="Proteomes" id="UP001236369">
    <property type="component" value="Unassembled WGS sequence"/>
</dbReference>
<dbReference type="InterPro" id="IPR011738">
    <property type="entry name" value="Phage_CHP"/>
</dbReference>
<organism evidence="1 2">
    <name type="scientific">Methylobacterium persicinum</name>
    <dbReference type="NCBI Taxonomy" id="374426"/>
    <lineage>
        <taxon>Bacteria</taxon>
        <taxon>Pseudomonadati</taxon>
        <taxon>Pseudomonadota</taxon>
        <taxon>Alphaproteobacteria</taxon>
        <taxon>Hyphomicrobiales</taxon>
        <taxon>Methylobacteriaceae</taxon>
        <taxon>Methylobacterium</taxon>
    </lineage>
</organism>
<proteinExistence type="predicted"/>
<accession>A0ABU0HS42</accession>
<evidence type="ECO:0000313" key="1">
    <source>
        <dbReference type="EMBL" id="MDQ0444658.1"/>
    </source>
</evidence>
<keyword evidence="2" id="KW-1185">Reference proteome</keyword>
<comment type="caution">
    <text evidence="1">The sequence shown here is derived from an EMBL/GenBank/DDBJ whole genome shotgun (WGS) entry which is preliminary data.</text>
</comment>
<sequence length="192" mass="19730">MTPTVVEPPPALLTLAQVKAHVRPDTDEADDTLRDLIAVAQAHCDGPGGWLGASLGPQILELRAPGFPALDGVPLPCGPVNGIVAVSFTAPDGRAATLPPSACLLDGDVLLPAPGQTWPATAARPDAVRLRYRAGYPPAADGGAAHAVPPPILQAMLIMIALLYENRLGDVALAGNRAVAALLAPFRRWGNG</sequence>
<dbReference type="NCBIfam" id="TIGR02215">
    <property type="entry name" value="phage_chp_gp8"/>
    <property type="match status" value="1"/>
</dbReference>